<dbReference type="KEGG" id="cma:Cmaq_0677"/>
<dbReference type="HOGENOM" id="CLU_2032983_0_0_2"/>
<dbReference type="AlphaFoldDB" id="A8MCL1"/>
<sequence length="119" mass="13388">MSGDKDPELELIRLRKLMNLMAQQPRKGPEEKPTDVVSEVKAMVKGERAEEIINKAIEIYGEAALTVFRQLIKLRRDGAIGELTDGELYNILENVGLHVPIETKVRIVRHGKEEKIGGD</sequence>
<gene>
    <name evidence="1" type="ordered locus">Cmaq_0677</name>
</gene>
<dbReference type="STRING" id="397948.Cmaq_0677"/>
<dbReference type="Proteomes" id="UP000001137">
    <property type="component" value="Chromosome"/>
</dbReference>
<accession>A8MCL1</accession>
<dbReference type="eggNOG" id="arCOG05529">
    <property type="taxonomic scope" value="Archaea"/>
</dbReference>
<protein>
    <recommendedName>
        <fullName evidence="3">DNA-binding protein</fullName>
    </recommendedName>
</protein>
<reference evidence="1 2" key="1">
    <citation type="submission" date="2007-10" db="EMBL/GenBank/DDBJ databases">
        <title>Complete sequence of Caldivirga maquilingensis IC-167.</title>
        <authorList>
            <consortium name="US DOE Joint Genome Institute"/>
            <person name="Copeland A."/>
            <person name="Lucas S."/>
            <person name="Lapidus A."/>
            <person name="Barry K."/>
            <person name="Glavina del Rio T."/>
            <person name="Dalin E."/>
            <person name="Tice H."/>
            <person name="Pitluck S."/>
            <person name="Saunders E."/>
            <person name="Brettin T."/>
            <person name="Bruce D."/>
            <person name="Detter J.C."/>
            <person name="Han C."/>
            <person name="Schmutz J."/>
            <person name="Larimer F."/>
            <person name="Land M."/>
            <person name="Hauser L."/>
            <person name="Kyrpides N."/>
            <person name="Ivanova N."/>
            <person name="Biddle J.F."/>
            <person name="Zhang Z."/>
            <person name="Fitz-Gibbon S.T."/>
            <person name="Lowe T.M."/>
            <person name="Saltikov C."/>
            <person name="House C.H."/>
            <person name="Richardson P."/>
        </authorList>
    </citation>
    <scope>NUCLEOTIDE SEQUENCE [LARGE SCALE GENOMIC DNA]</scope>
    <source>
        <strain evidence="2">ATCC 700844 / DSM 13496 / JCM 10307 / IC-167</strain>
    </source>
</reference>
<proteinExistence type="predicted"/>
<organism evidence="1 2">
    <name type="scientific">Caldivirga maquilingensis (strain ATCC 700844 / DSM 13496 / JCM 10307 / IC-167)</name>
    <dbReference type="NCBI Taxonomy" id="397948"/>
    <lineage>
        <taxon>Archaea</taxon>
        <taxon>Thermoproteota</taxon>
        <taxon>Thermoprotei</taxon>
        <taxon>Thermoproteales</taxon>
        <taxon>Thermoproteaceae</taxon>
        <taxon>Caldivirga</taxon>
    </lineage>
</organism>
<dbReference type="RefSeq" id="WP_012185737.1">
    <property type="nucleotide sequence ID" value="NC_009954.1"/>
</dbReference>
<dbReference type="OrthoDB" id="26100at2157"/>
<evidence type="ECO:0000313" key="1">
    <source>
        <dbReference type="EMBL" id="ABW01517.1"/>
    </source>
</evidence>
<dbReference type="GeneID" id="5709145"/>
<evidence type="ECO:0008006" key="3">
    <source>
        <dbReference type="Google" id="ProtNLM"/>
    </source>
</evidence>
<keyword evidence="2" id="KW-1185">Reference proteome</keyword>
<dbReference type="EMBL" id="CP000852">
    <property type="protein sequence ID" value="ABW01517.1"/>
    <property type="molecule type" value="Genomic_DNA"/>
</dbReference>
<name>A8MCL1_CALMQ</name>
<evidence type="ECO:0000313" key="2">
    <source>
        <dbReference type="Proteomes" id="UP000001137"/>
    </source>
</evidence>